<dbReference type="EMBL" id="LZFO01000033">
    <property type="protein sequence ID" value="OFI05093.1"/>
    <property type="molecule type" value="Genomic_DNA"/>
</dbReference>
<dbReference type="PANTHER" id="PTHR21028:SF2">
    <property type="entry name" value="CYTH DOMAIN-CONTAINING PROTEIN"/>
    <property type="match status" value="1"/>
</dbReference>
<dbReference type="PROSITE" id="PS51707">
    <property type="entry name" value="CYTH"/>
    <property type="match status" value="1"/>
</dbReference>
<dbReference type="PANTHER" id="PTHR21028">
    <property type="entry name" value="SI:CH211-156B7.4"/>
    <property type="match status" value="1"/>
</dbReference>
<dbReference type="SUPFAM" id="SSF55154">
    <property type="entry name" value="CYTH-like phosphatases"/>
    <property type="match status" value="1"/>
</dbReference>
<dbReference type="STRING" id="1121290.CLAOCE_19120"/>
<evidence type="ECO:0000259" key="1">
    <source>
        <dbReference type="PROSITE" id="PS51707"/>
    </source>
</evidence>
<dbReference type="SMART" id="SM01118">
    <property type="entry name" value="CYTH"/>
    <property type="match status" value="1"/>
</dbReference>
<dbReference type="Pfam" id="PF01928">
    <property type="entry name" value="CYTH"/>
    <property type="match status" value="1"/>
</dbReference>
<dbReference type="Gene3D" id="2.40.320.10">
    <property type="entry name" value="Hypothetical Protein Pfu-838710-001"/>
    <property type="match status" value="1"/>
</dbReference>
<dbReference type="InterPro" id="IPR023577">
    <property type="entry name" value="CYTH_domain"/>
</dbReference>
<proteinExistence type="predicted"/>
<evidence type="ECO:0000313" key="2">
    <source>
        <dbReference type="EMBL" id="OFI05093.1"/>
    </source>
</evidence>
<evidence type="ECO:0000313" key="3">
    <source>
        <dbReference type="Proteomes" id="UP000175744"/>
    </source>
</evidence>
<gene>
    <name evidence="2" type="ORF">CLOACE_19120</name>
</gene>
<keyword evidence="3" id="KW-1185">Reference proteome</keyword>
<accession>A0A1E8EXK2</accession>
<reference evidence="2 3" key="1">
    <citation type="submission" date="2016-06" db="EMBL/GenBank/DDBJ databases">
        <title>Genome sequence of Clostridium acetireducens DSM 10703.</title>
        <authorList>
            <person name="Poehlein A."/>
            <person name="Fluechter S."/>
            <person name="Duerre P."/>
            <person name="Daniel R."/>
        </authorList>
    </citation>
    <scope>NUCLEOTIDE SEQUENCE [LARGE SCALE GENOMIC DNA]</scope>
    <source>
        <strain evidence="2 3">DSM 10703</strain>
    </source>
</reference>
<dbReference type="InterPro" id="IPR033469">
    <property type="entry name" value="CYTH-like_dom_sf"/>
</dbReference>
<dbReference type="OrthoDB" id="1953701at2"/>
<organism evidence="2 3">
    <name type="scientific">Clostridium acetireducens DSM 10703</name>
    <dbReference type="NCBI Taxonomy" id="1121290"/>
    <lineage>
        <taxon>Bacteria</taxon>
        <taxon>Bacillati</taxon>
        <taxon>Bacillota</taxon>
        <taxon>Clostridia</taxon>
        <taxon>Eubacteriales</taxon>
        <taxon>Clostridiaceae</taxon>
        <taxon>Clostridium</taxon>
    </lineage>
</organism>
<dbReference type="Proteomes" id="UP000175744">
    <property type="component" value="Unassembled WGS sequence"/>
</dbReference>
<protein>
    <submittedName>
        <fullName evidence="2">CYTH domain protein</fullName>
    </submittedName>
</protein>
<name>A0A1E8EXK2_9CLOT</name>
<dbReference type="AlphaFoldDB" id="A0A1E8EXK2"/>
<sequence length="180" mass="21435">MKEIETKIININIDNIRNKLKNINAKKVKQENQINKIFDFPNKSLLNKKGYARIRIVEDIINNKHLFYMTIKQMLNQDKYKVMNEYEVEIDNAKEGENIFKALGLELVQTIKKYRESYKYKNTLIEIDINEKSFFPFPYIEIESSDEKELEEVVILLGYTLKDTNPKTIHDILKEINQNN</sequence>
<comment type="caution">
    <text evidence="2">The sequence shown here is derived from an EMBL/GenBank/DDBJ whole genome shotgun (WGS) entry which is preliminary data.</text>
</comment>
<dbReference type="PATRIC" id="fig|1121290.3.peg.1932"/>
<feature type="domain" description="CYTH" evidence="1">
    <location>
        <begin position="1"/>
        <end position="175"/>
    </location>
</feature>
<dbReference type="RefSeq" id="WP_070110881.1">
    <property type="nucleotide sequence ID" value="NZ_LZFO01000033.1"/>
</dbReference>
<dbReference type="InterPro" id="IPR008173">
    <property type="entry name" value="Adenylyl_cyclase_CyaB"/>
</dbReference>
<dbReference type="CDD" id="cd07890">
    <property type="entry name" value="CYTH-like_AC_IV-like"/>
    <property type="match status" value="1"/>
</dbReference>